<organism evidence="3">
    <name type="scientific">Neospora caninum (strain Liverpool)</name>
    <dbReference type="NCBI Taxonomy" id="572307"/>
    <lineage>
        <taxon>Eukaryota</taxon>
        <taxon>Sar</taxon>
        <taxon>Alveolata</taxon>
        <taxon>Apicomplexa</taxon>
        <taxon>Conoidasida</taxon>
        <taxon>Coccidia</taxon>
        <taxon>Eucoccidiorida</taxon>
        <taxon>Eimeriorina</taxon>
        <taxon>Sarcocystidae</taxon>
        <taxon>Neospora</taxon>
    </lineage>
</organism>
<accession>A0A0F7ULL7</accession>
<feature type="transmembrane region" description="Helical" evidence="2">
    <location>
        <begin position="306"/>
        <end position="324"/>
    </location>
</feature>
<dbReference type="AlphaFoldDB" id="A0A0F7ULL7"/>
<evidence type="ECO:0000313" key="3">
    <source>
        <dbReference type="EMBL" id="CEL70858.1"/>
    </source>
</evidence>
<sequence>MNYTRICASVAGLSCEASRNHQGKMGQQGSFNLRTGRVVCVGLFVWIGCLTQLCVGSNRISTPSVTNTPTHGNPLESEQNNLQVPIKDSRGNEEEDESAVKNQVAEDEARRTSSIGVVGGQTSQAHAPSTLSLLRSGGGHFALSAALVLLSRYAKRRSQDEWNEWREEKPAIAFATVADALLVASALAAIRGAMNVGKVVTQRRKVEQRNHKDQIRQVEKQVNGDHLGGELSVTRTADDISSTVEEEFPGRTSSDPRAATREGRGRTAMAATALVGAGSLAGGAALLMNFRRWFRSYQQIEHQSRMLVAAGLLFGGALLCAFKLSKQIKAKIAVGKKKKNSKA</sequence>
<keyword evidence="2" id="KW-0812">Transmembrane</keyword>
<evidence type="ECO:0000256" key="1">
    <source>
        <dbReference type="SAM" id="MobiDB-lite"/>
    </source>
</evidence>
<gene>
    <name evidence="3" type="ORF">BN1204_065295</name>
</gene>
<feature type="transmembrane region" description="Helical" evidence="2">
    <location>
        <begin position="267"/>
        <end position="286"/>
    </location>
</feature>
<dbReference type="EMBL" id="LN714487">
    <property type="protein sequence ID" value="CEL70858.1"/>
    <property type="molecule type" value="Genomic_DNA"/>
</dbReference>
<proteinExistence type="predicted"/>
<reference evidence="3" key="1">
    <citation type="journal article" date="2015" name="PLoS ONE">
        <title>Comprehensive Evaluation of Toxoplasma gondii VEG and Neospora caninum LIV Genomes with Tachyzoite Stage Transcriptome and Proteome Defines Novel Transcript Features.</title>
        <authorList>
            <person name="Ramaprasad A."/>
            <person name="Mourier T."/>
            <person name="Naeem R."/>
            <person name="Malas T.B."/>
            <person name="Moussa E."/>
            <person name="Panigrahi A."/>
            <person name="Vermont S.J."/>
            <person name="Otto T.D."/>
            <person name="Wastling J."/>
            <person name="Pain A."/>
        </authorList>
    </citation>
    <scope>NUCLEOTIDE SEQUENCE</scope>
    <source>
        <strain evidence="3">Liverpool</strain>
    </source>
</reference>
<evidence type="ECO:0008006" key="4">
    <source>
        <dbReference type="Google" id="ProtNLM"/>
    </source>
</evidence>
<name>A0A0F7ULL7_NEOCL</name>
<protein>
    <recommendedName>
        <fullName evidence="4">Transmembrane protein</fullName>
    </recommendedName>
</protein>
<feature type="compositionally biased region" description="Polar residues" evidence="1">
    <location>
        <begin position="112"/>
        <end position="122"/>
    </location>
</feature>
<feature type="region of interest" description="Disordered" evidence="1">
    <location>
        <begin position="242"/>
        <end position="263"/>
    </location>
</feature>
<evidence type="ECO:0000256" key="2">
    <source>
        <dbReference type="SAM" id="Phobius"/>
    </source>
</evidence>
<keyword evidence="2" id="KW-0472">Membrane</keyword>
<feature type="region of interest" description="Disordered" evidence="1">
    <location>
        <begin position="89"/>
        <end position="122"/>
    </location>
</feature>
<keyword evidence="2" id="KW-1133">Transmembrane helix</keyword>